<evidence type="ECO:0000256" key="1">
    <source>
        <dbReference type="SAM" id="MobiDB-lite"/>
    </source>
</evidence>
<reference evidence="2" key="2">
    <citation type="submission" date="2020-09" db="EMBL/GenBank/DDBJ databases">
        <authorList>
            <person name="Sun Q."/>
            <person name="Ohkuma M."/>
        </authorList>
    </citation>
    <scope>NUCLEOTIDE SEQUENCE</scope>
    <source>
        <strain evidence="2">JCM 4391</strain>
    </source>
</reference>
<comment type="caution">
    <text evidence="2">The sequence shown here is derived from an EMBL/GenBank/DDBJ whole genome shotgun (WGS) entry which is preliminary data.</text>
</comment>
<proteinExistence type="predicted"/>
<sequence length="61" mass="6458">MAVVTGRATAAIRRRLALFHDHDGSTLFVLVKGFLRILDSGGGPGVRPGPPPRVDHTRGLA</sequence>
<protein>
    <submittedName>
        <fullName evidence="2">Uncharacterized protein</fullName>
    </submittedName>
</protein>
<reference evidence="2" key="1">
    <citation type="journal article" date="2014" name="Int. J. Syst. Evol. Microbiol.">
        <title>Complete genome sequence of Corynebacterium casei LMG S-19264T (=DSM 44701T), isolated from a smear-ripened cheese.</title>
        <authorList>
            <consortium name="US DOE Joint Genome Institute (JGI-PGF)"/>
            <person name="Walter F."/>
            <person name="Albersmeier A."/>
            <person name="Kalinowski J."/>
            <person name="Ruckert C."/>
        </authorList>
    </citation>
    <scope>NUCLEOTIDE SEQUENCE</scope>
    <source>
        <strain evidence="2">JCM 4391</strain>
    </source>
</reference>
<evidence type="ECO:0000313" key="2">
    <source>
        <dbReference type="EMBL" id="GGU42558.1"/>
    </source>
</evidence>
<name>A0A918M5G5_9ACTN</name>
<organism evidence="2 3">
    <name type="scientific">Streptomyces lavendofoliae</name>
    <dbReference type="NCBI Taxonomy" id="67314"/>
    <lineage>
        <taxon>Bacteria</taxon>
        <taxon>Bacillati</taxon>
        <taxon>Actinomycetota</taxon>
        <taxon>Actinomycetes</taxon>
        <taxon>Kitasatosporales</taxon>
        <taxon>Streptomycetaceae</taxon>
        <taxon>Streptomyces</taxon>
    </lineage>
</organism>
<gene>
    <name evidence="2" type="ORF">GCM10010274_33230</name>
</gene>
<feature type="region of interest" description="Disordered" evidence="1">
    <location>
        <begin position="40"/>
        <end position="61"/>
    </location>
</feature>
<evidence type="ECO:0000313" key="3">
    <source>
        <dbReference type="Proteomes" id="UP000636661"/>
    </source>
</evidence>
<dbReference type="EMBL" id="BMTP01000007">
    <property type="protein sequence ID" value="GGU42558.1"/>
    <property type="molecule type" value="Genomic_DNA"/>
</dbReference>
<dbReference type="AlphaFoldDB" id="A0A918M5G5"/>
<accession>A0A918M5G5</accession>
<keyword evidence="3" id="KW-1185">Reference proteome</keyword>
<dbReference type="Proteomes" id="UP000636661">
    <property type="component" value="Unassembled WGS sequence"/>
</dbReference>